<evidence type="ECO:0000256" key="4">
    <source>
        <dbReference type="ARBA" id="ARBA00023136"/>
    </source>
</evidence>
<dbReference type="GeneID" id="28732776"/>
<evidence type="ECO:0000256" key="5">
    <source>
        <dbReference type="SAM" id="MobiDB-lite"/>
    </source>
</evidence>
<dbReference type="Proteomes" id="UP000038010">
    <property type="component" value="Unassembled WGS sequence"/>
</dbReference>
<evidence type="ECO:0000313" key="7">
    <source>
        <dbReference type="EMBL" id="KPI37759.1"/>
    </source>
</evidence>
<dbReference type="InterPro" id="IPR011701">
    <property type="entry name" value="MFS"/>
</dbReference>
<evidence type="ECO:0000313" key="8">
    <source>
        <dbReference type="Proteomes" id="UP000038010"/>
    </source>
</evidence>
<comment type="subcellular location">
    <subcellularLocation>
        <location evidence="1">Membrane</location>
        <topology evidence="1">Multi-pass membrane protein</topology>
    </subcellularLocation>
</comment>
<evidence type="ECO:0000259" key="6">
    <source>
        <dbReference type="PROSITE" id="PS50850"/>
    </source>
</evidence>
<dbReference type="PROSITE" id="PS50850">
    <property type="entry name" value="MFS"/>
    <property type="match status" value="1"/>
</dbReference>
<dbReference type="SUPFAM" id="SSF103473">
    <property type="entry name" value="MFS general substrate transporter"/>
    <property type="match status" value="1"/>
</dbReference>
<proteinExistence type="predicted"/>
<accession>A0A0N0NKE9</accession>
<comment type="caution">
    <text evidence="7">The sequence shown here is derived from an EMBL/GenBank/DDBJ whole genome shotgun (WGS) entry which is preliminary data.</text>
</comment>
<dbReference type="PANTHER" id="PTHR23501:SF33">
    <property type="entry name" value="MAJOR FACILITATOR SUPERFAMILY (MFS) PROFILE DOMAIN-CONTAINING PROTEIN"/>
    <property type="match status" value="1"/>
</dbReference>
<dbReference type="GO" id="GO:0000329">
    <property type="term" value="C:fungal-type vacuole membrane"/>
    <property type="evidence" value="ECO:0007669"/>
    <property type="project" value="TreeGrafter"/>
</dbReference>
<keyword evidence="2" id="KW-0812">Transmembrane</keyword>
<dbReference type="InterPro" id="IPR020846">
    <property type="entry name" value="MFS_dom"/>
</dbReference>
<gene>
    <name evidence="7" type="ORF">AB675_120</name>
</gene>
<dbReference type="Pfam" id="PF07690">
    <property type="entry name" value="MFS_1"/>
    <property type="match status" value="1"/>
</dbReference>
<sequence>MADRKAPHFAREADEESPLLPSPEEQTANRSESCDVKKSHGKSTQLLALISLMLGAGVAQLGVSLVLTMHPTIASEFNCLSESDWLITTYALAMAALQPLIGKLSDVFTRKSVLLCSYLFIALGCLQCATANTFSQVLIGRTISGMGGAGVSTLVAVITTDLVPIREVGPWRGYLNLVGTGSRSLGGPVGGYITDMVGWRWAFMAQVPILIFASGTAVLYLPTTSRKPNTDKCDEASELTLGQRLQSIDFLGASLIMLAVIGLMLPLAAGSKLPGGLWVSCGVPSVSIILLAVFVLVEHRYATDPIVHPTVMRNKDAMMSFGALAFQAAAHIGMMYSVPIHFQVTQGIVQLLQVCNSFQLL</sequence>
<keyword evidence="3" id="KW-1133">Transmembrane helix</keyword>
<dbReference type="PANTHER" id="PTHR23501">
    <property type="entry name" value="MAJOR FACILITATOR SUPERFAMILY"/>
    <property type="match status" value="1"/>
</dbReference>
<name>A0A0N0NKE9_9EURO</name>
<dbReference type="EMBL" id="LFJN01000022">
    <property type="protein sequence ID" value="KPI37759.1"/>
    <property type="molecule type" value="Genomic_DNA"/>
</dbReference>
<keyword evidence="8" id="KW-1185">Reference proteome</keyword>
<dbReference type="OrthoDB" id="3437016at2759"/>
<feature type="compositionally biased region" description="Basic and acidic residues" evidence="5">
    <location>
        <begin position="1"/>
        <end position="12"/>
    </location>
</feature>
<dbReference type="RefSeq" id="XP_017997722.1">
    <property type="nucleotide sequence ID" value="XM_018141004.1"/>
</dbReference>
<organism evidence="7 8">
    <name type="scientific">Cyphellophora attinorum</name>
    <dbReference type="NCBI Taxonomy" id="1664694"/>
    <lineage>
        <taxon>Eukaryota</taxon>
        <taxon>Fungi</taxon>
        <taxon>Dikarya</taxon>
        <taxon>Ascomycota</taxon>
        <taxon>Pezizomycotina</taxon>
        <taxon>Eurotiomycetes</taxon>
        <taxon>Chaetothyriomycetidae</taxon>
        <taxon>Chaetothyriales</taxon>
        <taxon>Cyphellophoraceae</taxon>
        <taxon>Cyphellophora</taxon>
    </lineage>
</organism>
<evidence type="ECO:0000256" key="2">
    <source>
        <dbReference type="ARBA" id="ARBA00022692"/>
    </source>
</evidence>
<evidence type="ECO:0000256" key="1">
    <source>
        <dbReference type="ARBA" id="ARBA00004141"/>
    </source>
</evidence>
<keyword evidence="4" id="KW-0472">Membrane</keyword>
<reference evidence="7 8" key="1">
    <citation type="submission" date="2015-06" db="EMBL/GenBank/DDBJ databases">
        <title>Draft genome of the ant-associated black yeast Phialophora attae CBS 131958.</title>
        <authorList>
            <person name="Moreno L.F."/>
            <person name="Stielow B.J."/>
            <person name="de Hoog S."/>
            <person name="Vicente V.A."/>
            <person name="Weiss V.A."/>
            <person name="de Vries M."/>
            <person name="Cruz L.M."/>
            <person name="Souza E.M."/>
        </authorList>
    </citation>
    <scope>NUCLEOTIDE SEQUENCE [LARGE SCALE GENOMIC DNA]</scope>
    <source>
        <strain evidence="7 8">CBS 131958</strain>
    </source>
</reference>
<dbReference type="VEuPathDB" id="FungiDB:AB675_120"/>
<evidence type="ECO:0000256" key="3">
    <source>
        <dbReference type="ARBA" id="ARBA00022989"/>
    </source>
</evidence>
<dbReference type="InterPro" id="IPR036259">
    <property type="entry name" value="MFS_trans_sf"/>
</dbReference>
<protein>
    <submittedName>
        <fullName evidence="7">Vacuolar basic amino acid transporter 1</fullName>
    </submittedName>
</protein>
<dbReference type="AlphaFoldDB" id="A0A0N0NKE9"/>
<dbReference type="GO" id="GO:0015174">
    <property type="term" value="F:basic amino acid transmembrane transporter activity"/>
    <property type="evidence" value="ECO:0007669"/>
    <property type="project" value="TreeGrafter"/>
</dbReference>
<dbReference type="Gene3D" id="1.20.1720.10">
    <property type="entry name" value="Multidrug resistance protein D"/>
    <property type="match status" value="1"/>
</dbReference>
<feature type="region of interest" description="Disordered" evidence="5">
    <location>
        <begin position="1"/>
        <end position="37"/>
    </location>
</feature>
<feature type="domain" description="Major facilitator superfamily (MFS) profile" evidence="6">
    <location>
        <begin position="48"/>
        <end position="361"/>
    </location>
</feature>